<dbReference type="InterPro" id="IPR037524">
    <property type="entry name" value="PA14/GLEYA"/>
</dbReference>
<gene>
    <name evidence="3" type="ORF">Q9L58_008478</name>
</gene>
<reference evidence="3 4" key="1">
    <citation type="submission" date="2024-02" db="EMBL/GenBank/DDBJ databases">
        <title>Discinaceae phylogenomics.</title>
        <authorList>
            <person name="Dirks A.C."/>
            <person name="James T.Y."/>
        </authorList>
    </citation>
    <scope>NUCLEOTIDE SEQUENCE [LARGE SCALE GENOMIC DNA]</scope>
    <source>
        <strain evidence="3 4">ACD0624</strain>
    </source>
</reference>
<accession>A0ABR3G9N9</accession>
<feature type="chain" id="PRO_5045438773" description="PA14 domain-containing protein" evidence="1">
    <location>
        <begin position="19"/>
        <end position="309"/>
    </location>
</feature>
<evidence type="ECO:0000259" key="2">
    <source>
        <dbReference type="PROSITE" id="PS51820"/>
    </source>
</evidence>
<keyword evidence="1" id="KW-0732">Signal</keyword>
<feature type="signal peptide" evidence="1">
    <location>
        <begin position="1"/>
        <end position="18"/>
    </location>
</feature>
<organism evidence="3 4">
    <name type="scientific">Discina gigas</name>
    <dbReference type="NCBI Taxonomy" id="1032678"/>
    <lineage>
        <taxon>Eukaryota</taxon>
        <taxon>Fungi</taxon>
        <taxon>Dikarya</taxon>
        <taxon>Ascomycota</taxon>
        <taxon>Pezizomycotina</taxon>
        <taxon>Pezizomycetes</taxon>
        <taxon>Pezizales</taxon>
        <taxon>Discinaceae</taxon>
        <taxon>Discina</taxon>
    </lineage>
</organism>
<comment type="caution">
    <text evidence="3">The sequence shown here is derived from an EMBL/GenBank/DDBJ whole genome shotgun (WGS) entry which is preliminary data.</text>
</comment>
<feature type="domain" description="PA14" evidence="2">
    <location>
        <begin position="134"/>
        <end position="284"/>
    </location>
</feature>
<dbReference type="Proteomes" id="UP001447188">
    <property type="component" value="Unassembled WGS sequence"/>
</dbReference>
<dbReference type="InterPro" id="IPR018871">
    <property type="entry name" value="GLEYA_adhesin_domain"/>
</dbReference>
<dbReference type="EMBL" id="JBBBZM010000159">
    <property type="protein sequence ID" value="KAL0632630.1"/>
    <property type="molecule type" value="Genomic_DNA"/>
</dbReference>
<sequence length="309" mass="32827">MYTKSLITFGMFLLPSLAAPAPELQDRNDCHGDNILRALERFSASASPFCSAFISIAPTSTVYVTTPIPTPTTTIDPTVLPSYVSQYNAAQVSSACSCLSIPPSVATLPAIPDASCDNEGLAFAVQSHAFYNSVPYSSLNVEYFKTAQPLQSGFTTRIGFFNQLTSTPFSIYGGEPIVTEYKAVNHRGYFVPPVSGEYTITSDNTDDIALAWLGPSAFNGAYTRAGASLEQSFGAVGTESYKAVLAAGQYYPFRVLVVNGQGPTSFALKVVGPAGEVLVSPTSTEPTPWFVQYSCDGKSPAFAPFGAEL</sequence>
<protein>
    <recommendedName>
        <fullName evidence="2">PA14 domain-containing protein</fullName>
    </recommendedName>
</protein>
<dbReference type="Pfam" id="PF10528">
    <property type="entry name" value="GLEYA"/>
    <property type="match status" value="1"/>
</dbReference>
<dbReference type="Gene3D" id="2.60.120.1560">
    <property type="match status" value="1"/>
</dbReference>
<evidence type="ECO:0000313" key="3">
    <source>
        <dbReference type="EMBL" id="KAL0632630.1"/>
    </source>
</evidence>
<evidence type="ECO:0000256" key="1">
    <source>
        <dbReference type="SAM" id="SignalP"/>
    </source>
</evidence>
<proteinExistence type="predicted"/>
<keyword evidence="4" id="KW-1185">Reference proteome</keyword>
<dbReference type="PROSITE" id="PS51820">
    <property type="entry name" value="PA14"/>
    <property type="match status" value="1"/>
</dbReference>
<name>A0ABR3G9N9_9PEZI</name>
<evidence type="ECO:0000313" key="4">
    <source>
        <dbReference type="Proteomes" id="UP001447188"/>
    </source>
</evidence>